<evidence type="ECO:0000256" key="8">
    <source>
        <dbReference type="ARBA" id="ARBA00023128"/>
    </source>
</evidence>
<evidence type="ECO:0000256" key="2">
    <source>
        <dbReference type="ARBA" id="ARBA00006842"/>
    </source>
</evidence>
<comment type="subcellular location">
    <subcellularLocation>
        <location evidence="1 10">Mitochondrion inner membrane</location>
    </subcellularLocation>
</comment>
<comment type="function">
    <text evidence="10">Mitochondrial membrane ATP synthase (F(1)F(0) ATP synthase or Complex V) produces ATP from ADP in the presence of a proton gradient across the membrane which is generated by electron transport complexes of the respiratory chain. F-type ATPases consist of two structural domains, F(1) - containing the extramembraneous catalytic core, and F(0) - containing the membrane proton channel, linked together by a central stalk and a peripheral stalk. During catalysis, ATP synthesis in the catalytic domain of F(1) is coupled via a rotary mechanism of the central stalk subunits to proton translocation.</text>
</comment>
<evidence type="ECO:0000313" key="11">
    <source>
        <dbReference type="EMBL" id="ALS04568.1"/>
    </source>
</evidence>
<keyword evidence="7 10" id="KW-0406">Ion transport</keyword>
<accession>A0A0U2LFK8</accession>
<organism evidence="11">
    <name type="scientific">Pseudodiaptomus poplesia</name>
    <dbReference type="NCBI Taxonomy" id="213370"/>
    <lineage>
        <taxon>Eukaryota</taxon>
        <taxon>Metazoa</taxon>
        <taxon>Ecdysozoa</taxon>
        <taxon>Arthropoda</taxon>
        <taxon>Crustacea</taxon>
        <taxon>Multicrustacea</taxon>
        <taxon>Hexanauplia</taxon>
        <taxon>Copepoda</taxon>
        <taxon>Calanoida</taxon>
        <taxon>Pseudodiaptomidae</taxon>
        <taxon>Pseudodiaptomus</taxon>
    </lineage>
</organism>
<evidence type="ECO:0000313" key="12">
    <source>
        <dbReference type="EMBL" id="AQS22811.1"/>
    </source>
</evidence>
<evidence type="ECO:0000256" key="5">
    <source>
        <dbReference type="ARBA" id="ARBA00022781"/>
    </source>
</evidence>
<comment type="similarity">
    <text evidence="2 10">Belongs to the ATPase d subunit family.</text>
</comment>
<evidence type="ECO:0000256" key="7">
    <source>
        <dbReference type="ARBA" id="ARBA00023065"/>
    </source>
</evidence>
<evidence type="ECO:0000256" key="3">
    <source>
        <dbReference type="ARBA" id="ARBA00022448"/>
    </source>
</evidence>
<keyword evidence="4" id="KW-0138">CF(0)</keyword>
<protein>
    <recommendedName>
        <fullName evidence="10">ATP synthase subunit d, mitochondrial</fullName>
    </recommendedName>
</protein>
<dbReference type="EMBL" id="KT754734">
    <property type="protein sequence ID" value="ALS04568.1"/>
    <property type="molecule type" value="mRNA"/>
</dbReference>
<keyword evidence="3 10" id="KW-0813">Transport</keyword>
<dbReference type="GO" id="GO:0005743">
    <property type="term" value="C:mitochondrial inner membrane"/>
    <property type="evidence" value="ECO:0007669"/>
    <property type="project" value="UniProtKB-SubCell"/>
</dbReference>
<proteinExistence type="evidence at transcript level"/>
<dbReference type="Gene3D" id="6.10.280.70">
    <property type="match status" value="1"/>
</dbReference>
<dbReference type="Pfam" id="PF05873">
    <property type="entry name" value="Mt_ATP-synt_D"/>
    <property type="match status" value="1"/>
</dbReference>
<dbReference type="InterPro" id="IPR008689">
    <property type="entry name" value="ATP_synth_F0_dsu_mt"/>
</dbReference>
<dbReference type="PANTHER" id="PTHR12700">
    <property type="entry name" value="ATP SYNTHASE SUBUNIT D, MITOCHONDRIAL"/>
    <property type="match status" value="1"/>
</dbReference>
<dbReference type="AlphaFoldDB" id="A0A0U2LFK8"/>
<sequence length="177" mass="19882">MASKRVAATALDWSVLSTRIPAENKPAFNMLKAKVDKHLRAVNSLPAELPAIDFSVYRSRIAVAGMVDNFESKYKGLQIPYPSDQGKLAEIDAQASEQKTRYAQFVNESKGRIAASLAELAKWEAMMPVEEMNLEEALDAGLTDFVIDPEQPTFYPHNETWESYIDRLKNAEPDDHH</sequence>
<evidence type="ECO:0000256" key="4">
    <source>
        <dbReference type="ARBA" id="ARBA00022547"/>
    </source>
</evidence>
<dbReference type="PIRSF" id="PIRSF005514">
    <property type="entry name" value="ATPase_F0_D_mt"/>
    <property type="match status" value="1"/>
</dbReference>
<reference evidence="12" key="2">
    <citation type="journal article" date="2017" name="Aquat. Toxicol.">
        <title>Spliced leader-based analyses reveal the effects of polycyclic aromatic hydrocarbons on gene expression in the copepod Pseudodiaptomus poplesia.</title>
        <authorList>
            <person name="Zhuang Y."/>
            <person name="Yang F."/>
            <person name="Xu D."/>
            <person name="Chen H."/>
            <person name="Zhang H."/>
            <person name="Liu G."/>
        </authorList>
    </citation>
    <scope>NUCLEOTIDE SEQUENCE</scope>
</reference>
<name>A0A0U2LFK8_9MAXI</name>
<evidence type="ECO:0000256" key="6">
    <source>
        <dbReference type="ARBA" id="ARBA00022792"/>
    </source>
</evidence>
<keyword evidence="5 10" id="KW-0375">Hydrogen ion transport</keyword>
<evidence type="ECO:0000256" key="9">
    <source>
        <dbReference type="ARBA" id="ARBA00023136"/>
    </source>
</evidence>
<evidence type="ECO:0000256" key="10">
    <source>
        <dbReference type="PIRNR" id="PIRNR005514"/>
    </source>
</evidence>
<keyword evidence="9 10" id="KW-0472">Membrane</keyword>
<dbReference type="GO" id="GO:0015986">
    <property type="term" value="P:proton motive force-driven ATP synthesis"/>
    <property type="evidence" value="ECO:0007669"/>
    <property type="project" value="UniProtKB-UniRule"/>
</dbReference>
<dbReference type="InterPro" id="IPR036228">
    <property type="entry name" value="ATP_synth_F0_dsu_sf_mt"/>
</dbReference>
<keyword evidence="6 10" id="KW-0999">Mitochondrion inner membrane</keyword>
<dbReference type="EMBL" id="KY357895">
    <property type="protein sequence ID" value="AQS22811.1"/>
    <property type="molecule type" value="mRNA"/>
</dbReference>
<reference evidence="11" key="1">
    <citation type="journal article" date="2015" name="Sci. Rep.">
        <title>Spliced leader RNA trans-splicing discovered in copepods.</title>
        <authorList>
            <person name="Yang F."/>
            <person name="Xu D."/>
            <person name="Zhuang Y."/>
            <person name="Yi X."/>
            <person name="Huang Y."/>
            <person name="Chen H."/>
            <person name="Lin S."/>
            <person name="Campbell D.A."/>
            <person name="Sturm N.R."/>
            <person name="Liu G."/>
            <person name="Zhang H."/>
        </authorList>
    </citation>
    <scope>NUCLEOTIDE SEQUENCE</scope>
</reference>
<dbReference type="GO" id="GO:0015078">
    <property type="term" value="F:proton transmembrane transporter activity"/>
    <property type="evidence" value="ECO:0007669"/>
    <property type="project" value="InterPro"/>
</dbReference>
<dbReference type="GO" id="GO:0045259">
    <property type="term" value="C:proton-transporting ATP synthase complex"/>
    <property type="evidence" value="ECO:0007669"/>
    <property type="project" value="UniProtKB-KW"/>
</dbReference>
<keyword evidence="8 10" id="KW-0496">Mitochondrion</keyword>
<dbReference type="SUPFAM" id="SSF161065">
    <property type="entry name" value="ATP synthase D chain-like"/>
    <property type="match status" value="1"/>
</dbReference>
<evidence type="ECO:0000256" key="1">
    <source>
        <dbReference type="ARBA" id="ARBA00004273"/>
    </source>
</evidence>